<dbReference type="RefSeq" id="WP_051754610.1">
    <property type="nucleotide sequence ID" value="NZ_CP008796.1"/>
</dbReference>
<evidence type="ECO:0000313" key="8">
    <source>
        <dbReference type="EMBL" id="AIH04707.1"/>
    </source>
</evidence>
<dbReference type="EMBL" id="CP008796">
    <property type="protein sequence ID" value="AIH04707.1"/>
    <property type="molecule type" value="Genomic_DNA"/>
</dbReference>
<dbReference type="PANTHER" id="PTHR30074">
    <property type="entry name" value="FORMATE DEHYDROGENASE, NITRATE-INDUCIBLE, CYTOCHROME B556 FDN SUBUNIT"/>
    <property type="match status" value="1"/>
</dbReference>
<gene>
    <name evidence="8" type="ORF">HL41_08645</name>
</gene>
<dbReference type="HOGENOM" id="CLU_049007_0_0_0"/>
<keyword evidence="3" id="KW-1003">Cell membrane</keyword>
<dbReference type="InterPro" id="IPR051817">
    <property type="entry name" value="FDH_cytochrome_b556_subunit"/>
</dbReference>
<evidence type="ECO:0000256" key="3">
    <source>
        <dbReference type="ARBA" id="ARBA00022475"/>
    </source>
</evidence>
<evidence type="ECO:0000256" key="6">
    <source>
        <dbReference type="ARBA" id="ARBA00023136"/>
    </source>
</evidence>
<comment type="subcellular location">
    <subcellularLocation>
        <location evidence="1">Cell membrane</location>
        <topology evidence="1">Multi-pass membrane protein</topology>
    </subcellularLocation>
</comment>
<evidence type="ECO:0000256" key="1">
    <source>
        <dbReference type="ARBA" id="ARBA00004651"/>
    </source>
</evidence>
<dbReference type="PaxDb" id="289377-HL41_08645"/>
<dbReference type="GO" id="GO:0005886">
    <property type="term" value="C:plasma membrane"/>
    <property type="evidence" value="ECO:0007669"/>
    <property type="project" value="UniProtKB-SubCell"/>
</dbReference>
<dbReference type="eggNOG" id="COG5557">
    <property type="taxonomic scope" value="Bacteria"/>
</dbReference>
<protein>
    <recommendedName>
        <fullName evidence="10">Polysulfide reductase</fullName>
    </recommendedName>
</protein>
<feature type="transmembrane region" description="Helical" evidence="7">
    <location>
        <begin position="65"/>
        <end position="93"/>
    </location>
</feature>
<dbReference type="STRING" id="289377.HL41_08645"/>
<organism evidence="8 9">
    <name type="scientific">Thermodesulfobacterium commune DSM 2178</name>
    <dbReference type="NCBI Taxonomy" id="289377"/>
    <lineage>
        <taxon>Bacteria</taxon>
        <taxon>Pseudomonadati</taxon>
        <taxon>Thermodesulfobacteriota</taxon>
        <taxon>Thermodesulfobacteria</taxon>
        <taxon>Thermodesulfobacteriales</taxon>
        <taxon>Thermodesulfobacteriaceae</taxon>
        <taxon>Thermodesulfobacterium</taxon>
    </lineage>
</organism>
<dbReference type="AlphaFoldDB" id="A0A075X135"/>
<keyword evidence="6 7" id="KW-0472">Membrane</keyword>
<comment type="similarity">
    <text evidence="2">Belongs to the NrfD family.</text>
</comment>
<evidence type="ECO:0000256" key="7">
    <source>
        <dbReference type="SAM" id="Phobius"/>
    </source>
</evidence>
<feature type="transmembrane region" description="Helical" evidence="7">
    <location>
        <begin position="142"/>
        <end position="163"/>
    </location>
</feature>
<name>A0A075X135_9BACT</name>
<sequence length="398" mass="45741">MEKFDLKGFKQKLLLAPDFKSYVFGLFTPWNVIAGIILLFGFYAMVYRLIFGLGPATNLNNDYPWGLWIAFDILAGIALAAPGLTLGTVVYLFRLKDYKSFARPAILSSLLGYVFAVIALLFDLGRYYRVFYPIVWSWGLESVLFLVGWHFFLYIIICVVEWFPSFFEWLGQERLRNFFSSLGIWATAFGVIIAGGHQSALGALFLIAPTKLHPLWYSPLLPLFFLITAVLGGMAVVVIESAITHRYFKHQLKRFDQKAFDKKTLGLGKALAVVLTLYLLLRGLDLFHQEKLHYINLSSTYGVLFVLEHLLFGVIPLILLLWAVKEEKPFWVRILSFWIALGIIVNRLIVCLIAYNWYIPWSQKYYPSWMEVALSLSMVVLIILSTRFMIRRLPILSD</sequence>
<evidence type="ECO:0000256" key="4">
    <source>
        <dbReference type="ARBA" id="ARBA00022692"/>
    </source>
</evidence>
<keyword evidence="9" id="KW-1185">Reference proteome</keyword>
<dbReference type="Pfam" id="PF03916">
    <property type="entry name" value="NrfD"/>
    <property type="match status" value="1"/>
</dbReference>
<evidence type="ECO:0000256" key="5">
    <source>
        <dbReference type="ARBA" id="ARBA00022989"/>
    </source>
</evidence>
<feature type="transmembrane region" description="Helical" evidence="7">
    <location>
        <begin position="335"/>
        <end position="357"/>
    </location>
</feature>
<evidence type="ECO:0000313" key="9">
    <source>
        <dbReference type="Proteomes" id="UP000028481"/>
    </source>
</evidence>
<dbReference type="InterPro" id="IPR005614">
    <property type="entry name" value="NrfD-like"/>
</dbReference>
<dbReference type="PANTHER" id="PTHR30074:SF4">
    <property type="entry name" value="NI_FE-HYDROGENASE 2 B-TYPE CYTOCHROME SUBUNIT-RELATED"/>
    <property type="match status" value="1"/>
</dbReference>
<evidence type="ECO:0000256" key="2">
    <source>
        <dbReference type="ARBA" id="ARBA00008929"/>
    </source>
</evidence>
<keyword evidence="5 7" id="KW-1133">Transmembrane helix</keyword>
<feature type="transmembrane region" description="Helical" evidence="7">
    <location>
        <begin position="264"/>
        <end position="281"/>
    </location>
</feature>
<feature type="transmembrane region" description="Helical" evidence="7">
    <location>
        <begin position="21"/>
        <end position="45"/>
    </location>
</feature>
<evidence type="ECO:0008006" key="10">
    <source>
        <dbReference type="Google" id="ProtNLM"/>
    </source>
</evidence>
<dbReference type="Proteomes" id="UP000028481">
    <property type="component" value="Chromosome"/>
</dbReference>
<accession>A0A075X135</accession>
<dbReference type="KEGG" id="tcm:HL41_08645"/>
<dbReference type="GO" id="GO:0009061">
    <property type="term" value="P:anaerobic respiration"/>
    <property type="evidence" value="ECO:0007669"/>
    <property type="project" value="TreeGrafter"/>
</dbReference>
<keyword evidence="4 7" id="KW-0812">Transmembrane</keyword>
<feature type="transmembrane region" description="Helical" evidence="7">
    <location>
        <begin position="220"/>
        <end position="243"/>
    </location>
</feature>
<feature type="transmembrane region" description="Helical" evidence="7">
    <location>
        <begin position="301"/>
        <end position="323"/>
    </location>
</feature>
<reference evidence="8 9" key="1">
    <citation type="journal article" date="2015" name="Genome Announc.">
        <title>Genome Sequence of a Sulfate-Reducing Thermophilic Bacterium, Thermodesulfobacterium commune DSM 2178T (Phylum Thermodesulfobacteria).</title>
        <authorList>
            <person name="Bhatnagar S."/>
            <person name="Badger J.H."/>
            <person name="Madupu R."/>
            <person name="Khouri H.M."/>
            <person name="O'Connor E.M."/>
            <person name="Robb F.T."/>
            <person name="Ward N.L."/>
            <person name="Eisen J.A."/>
        </authorList>
    </citation>
    <scope>NUCLEOTIDE SEQUENCE [LARGE SCALE GENOMIC DNA]</scope>
    <source>
        <strain evidence="8 9">DSM 2178</strain>
    </source>
</reference>
<proteinExistence type="inferred from homology"/>
<feature type="transmembrane region" description="Helical" evidence="7">
    <location>
        <begin position="184"/>
        <end position="208"/>
    </location>
</feature>
<dbReference type="OrthoDB" id="9768158at2"/>
<feature type="transmembrane region" description="Helical" evidence="7">
    <location>
        <begin position="369"/>
        <end position="390"/>
    </location>
</feature>
<feature type="transmembrane region" description="Helical" evidence="7">
    <location>
        <begin position="105"/>
        <end position="122"/>
    </location>
</feature>